<protein>
    <submittedName>
        <fullName evidence="2">Uncharacterized protein</fullName>
    </submittedName>
</protein>
<sequence length="141" mass="15858">MLYTSYLVVALYVVFVGAEGTKSKEKDRSQIKNLITLDLINNIREIFSLVNKEGGAELTQEIIKDNPGRGELLDYSYKKLKRSAFVGIGSRCICKYLTCNIPICTAACLEEQEKGKEPFDCLECFGECLPVLMRCLSGYEH</sequence>
<evidence type="ECO:0000313" key="2">
    <source>
        <dbReference type="EMBL" id="UVC54147.1"/>
    </source>
</evidence>
<dbReference type="Proteomes" id="UP000244803">
    <property type="component" value="Chromosome 1"/>
</dbReference>
<accession>A0A976SKG2</accession>
<evidence type="ECO:0000256" key="1">
    <source>
        <dbReference type="SAM" id="SignalP"/>
    </source>
</evidence>
<reference evidence="2" key="1">
    <citation type="submission" date="2022-07" db="EMBL/GenBank/DDBJ databases">
        <title>Evaluation of T. orientalis genome assembly methods using nanopore sequencing and analysis of variation between genomes.</title>
        <authorList>
            <person name="Yam J."/>
            <person name="Micallef M.L."/>
            <person name="Liu M."/>
            <person name="Djordjevic S.P."/>
            <person name="Bogema D.R."/>
            <person name="Jenkins C."/>
        </authorList>
    </citation>
    <scope>NUCLEOTIDE SEQUENCE</scope>
    <source>
        <strain evidence="2">Fish Creek</strain>
    </source>
</reference>
<name>A0A976SKG2_THEOR</name>
<evidence type="ECO:0000313" key="3">
    <source>
        <dbReference type="Proteomes" id="UP000244803"/>
    </source>
</evidence>
<feature type="signal peptide" evidence="1">
    <location>
        <begin position="1"/>
        <end position="18"/>
    </location>
</feature>
<dbReference type="EMBL" id="CP056065">
    <property type="protein sequence ID" value="UVC54147.1"/>
    <property type="molecule type" value="Genomic_DNA"/>
</dbReference>
<feature type="chain" id="PRO_5037915237" evidence="1">
    <location>
        <begin position="19"/>
        <end position="141"/>
    </location>
</feature>
<gene>
    <name evidence="2" type="ORF">MACJ_003481</name>
</gene>
<organism evidence="2 3">
    <name type="scientific">Theileria orientalis</name>
    <dbReference type="NCBI Taxonomy" id="68886"/>
    <lineage>
        <taxon>Eukaryota</taxon>
        <taxon>Sar</taxon>
        <taxon>Alveolata</taxon>
        <taxon>Apicomplexa</taxon>
        <taxon>Aconoidasida</taxon>
        <taxon>Piroplasmida</taxon>
        <taxon>Theileriidae</taxon>
        <taxon>Theileria</taxon>
    </lineage>
</organism>
<proteinExistence type="predicted"/>
<keyword evidence="1" id="KW-0732">Signal</keyword>
<dbReference type="AlphaFoldDB" id="A0A976SKG2"/>